<evidence type="ECO:0000256" key="1">
    <source>
        <dbReference type="SAM" id="SignalP"/>
    </source>
</evidence>
<feature type="chain" id="PRO_5008688688" evidence="1">
    <location>
        <begin position="20"/>
        <end position="313"/>
    </location>
</feature>
<dbReference type="InterPro" id="IPR045175">
    <property type="entry name" value="M28_fam"/>
</dbReference>
<evidence type="ECO:0000313" key="3">
    <source>
        <dbReference type="EMBL" id="SCB93343.1"/>
    </source>
</evidence>
<dbReference type="GO" id="GO:0006508">
    <property type="term" value="P:proteolysis"/>
    <property type="evidence" value="ECO:0007669"/>
    <property type="project" value="InterPro"/>
</dbReference>
<proteinExistence type="predicted"/>
<dbReference type="Proteomes" id="UP000242818">
    <property type="component" value="Unassembled WGS sequence"/>
</dbReference>
<keyword evidence="1" id="KW-0732">Signal</keyword>
<gene>
    <name evidence="3" type="ORF">GA0116948_102109</name>
</gene>
<dbReference type="InterPro" id="IPR007484">
    <property type="entry name" value="Peptidase_M28"/>
</dbReference>
<feature type="domain" description="Peptidase M28" evidence="2">
    <location>
        <begin position="90"/>
        <end position="295"/>
    </location>
</feature>
<reference evidence="3 4" key="1">
    <citation type="submission" date="2016-08" db="EMBL/GenBank/DDBJ databases">
        <authorList>
            <person name="Seilhamer J.J."/>
        </authorList>
    </citation>
    <scope>NUCLEOTIDE SEQUENCE [LARGE SCALE GENOMIC DNA]</scope>
    <source>
        <strain evidence="3 4">A37T2</strain>
    </source>
</reference>
<feature type="signal peptide" evidence="1">
    <location>
        <begin position="1"/>
        <end position="19"/>
    </location>
</feature>
<dbReference type="STRING" id="1335309.GA0116948_102109"/>
<dbReference type="SUPFAM" id="SSF53187">
    <property type="entry name" value="Zn-dependent exopeptidases"/>
    <property type="match status" value="1"/>
</dbReference>
<dbReference type="AlphaFoldDB" id="A0A1C4AFJ2"/>
<dbReference type="GO" id="GO:0008235">
    <property type="term" value="F:metalloexopeptidase activity"/>
    <property type="evidence" value="ECO:0007669"/>
    <property type="project" value="InterPro"/>
</dbReference>
<protein>
    <submittedName>
        <fullName evidence="3">Peptidase family M28</fullName>
    </submittedName>
</protein>
<dbReference type="PANTHER" id="PTHR12147">
    <property type="entry name" value="METALLOPEPTIDASE M28 FAMILY MEMBER"/>
    <property type="match status" value="1"/>
</dbReference>
<dbReference type="EMBL" id="FMAR01000002">
    <property type="protein sequence ID" value="SCB93343.1"/>
    <property type="molecule type" value="Genomic_DNA"/>
</dbReference>
<dbReference type="Gene3D" id="3.40.630.10">
    <property type="entry name" value="Zn peptidases"/>
    <property type="match status" value="1"/>
</dbReference>
<organism evidence="3 4">
    <name type="scientific">Chitinophaga costaii</name>
    <dbReference type="NCBI Taxonomy" id="1335309"/>
    <lineage>
        <taxon>Bacteria</taxon>
        <taxon>Pseudomonadati</taxon>
        <taxon>Bacteroidota</taxon>
        <taxon>Chitinophagia</taxon>
        <taxon>Chitinophagales</taxon>
        <taxon>Chitinophagaceae</taxon>
        <taxon>Chitinophaga</taxon>
    </lineage>
</organism>
<dbReference type="RefSeq" id="WP_205686086.1">
    <property type="nucleotide sequence ID" value="NZ_FMAR01000002.1"/>
</dbReference>
<accession>A0A1C4AFJ2</accession>
<dbReference type="Pfam" id="PF04389">
    <property type="entry name" value="Peptidase_M28"/>
    <property type="match status" value="1"/>
</dbReference>
<sequence length="313" mass="35147">MRKLFLGGLLLMAAQMAQAQYSVDSSRLMDDIRTLSSDKFEGRRIGTKGNRMAQFYLLDRFKEIGLKPFNGKYERMFLHQAGTERISGTNIYGYIAGKSDSTIIITAHYDHLGIRKTKEGSKGEDSIYNGADDNASGVGGLLAIARYYSLHTPAHTLVFAALDGEEEGLLGAKAFFEQPPLPVKQLQLNVNMDMISRNDQQELYASGLYYNPALKSFVDAASAQSRIHLKTGHDQPNQGGNDWTGQSDQYEFKQHNIPFLYFGVEDHPDYHKVSDEFLHIQPSFYFQAVNTILSFVDAADKALPLKPKDRRVM</sequence>
<keyword evidence="4" id="KW-1185">Reference proteome</keyword>
<evidence type="ECO:0000313" key="4">
    <source>
        <dbReference type="Proteomes" id="UP000242818"/>
    </source>
</evidence>
<evidence type="ECO:0000259" key="2">
    <source>
        <dbReference type="Pfam" id="PF04389"/>
    </source>
</evidence>
<name>A0A1C4AFJ2_9BACT</name>
<dbReference type="PANTHER" id="PTHR12147:SF26">
    <property type="entry name" value="PEPTIDASE M28 DOMAIN-CONTAINING PROTEIN"/>
    <property type="match status" value="1"/>
</dbReference>